<organism evidence="1 2">
    <name type="scientific">Dryococelus australis</name>
    <dbReference type="NCBI Taxonomy" id="614101"/>
    <lineage>
        <taxon>Eukaryota</taxon>
        <taxon>Metazoa</taxon>
        <taxon>Ecdysozoa</taxon>
        <taxon>Arthropoda</taxon>
        <taxon>Hexapoda</taxon>
        <taxon>Insecta</taxon>
        <taxon>Pterygota</taxon>
        <taxon>Neoptera</taxon>
        <taxon>Polyneoptera</taxon>
        <taxon>Phasmatodea</taxon>
        <taxon>Verophasmatodea</taxon>
        <taxon>Anareolatae</taxon>
        <taxon>Phasmatidae</taxon>
        <taxon>Eurycanthinae</taxon>
        <taxon>Dryococelus</taxon>
    </lineage>
</organism>
<evidence type="ECO:0008006" key="3">
    <source>
        <dbReference type="Google" id="ProtNLM"/>
    </source>
</evidence>
<dbReference type="EMBL" id="JARBHB010000006">
    <property type="protein sequence ID" value="KAJ8881763.1"/>
    <property type="molecule type" value="Genomic_DNA"/>
</dbReference>
<evidence type="ECO:0000313" key="1">
    <source>
        <dbReference type="EMBL" id="KAJ8881763.1"/>
    </source>
</evidence>
<dbReference type="PANTHER" id="PTHR45749:SF21">
    <property type="entry name" value="DUF4371 DOMAIN-CONTAINING PROTEIN"/>
    <property type="match status" value="1"/>
</dbReference>
<keyword evidence="2" id="KW-1185">Reference proteome</keyword>
<comment type="caution">
    <text evidence="1">The sequence shown here is derived from an EMBL/GenBank/DDBJ whole genome shotgun (WGS) entry which is preliminary data.</text>
</comment>
<sequence>MTIPTSTATTERSFSGLKRLKTLASIMGQLRLNSVNLLHIHKEVAAALDLDEVANDFISRNETRKRTFLQRTAYPHGDQ</sequence>
<proteinExistence type="predicted"/>
<reference evidence="1 2" key="1">
    <citation type="submission" date="2023-02" db="EMBL/GenBank/DDBJ databases">
        <title>LHISI_Scaffold_Assembly.</title>
        <authorList>
            <person name="Stuart O.P."/>
            <person name="Cleave R."/>
            <person name="Magrath M.J.L."/>
            <person name="Mikheyev A.S."/>
        </authorList>
    </citation>
    <scope>NUCLEOTIDE SEQUENCE [LARGE SCALE GENOMIC DNA]</scope>
    <source>
        <strain evidence="1">Daus_M_001</strain>
        <tissue evidence="1">Leg muscle</tissue>
    </source>
</reference>
<protein>
    <recommendedName>
        <fullName evidence="3">HAT C-terminal dimerisation domain-containing protein</fullName>
    </recommendedName>
</protein>
<dbReference type="Proteomes" id="UP001159363">
    <property type="component" value="Chromosome 5"/>
</dbReference>
<evidence type="ECO:0000313" key="2">
    <source>
        <dbReference type="Proteomes" id="UP001159363"/>
    </source>
</evidence>
<dbReference type="PANTHER" id="PTHR45749">
    <property type="match status" value="1"/>
</dbReference>
<name>A0ABQ9HBU5_9NEOP</name>
<accession>A0ABQ9HBU5</accession>
<gene>
    <name evidence="1" type="ORF">PR048_018249</name>
</gene>